<dbReference type="InterPro" id="IPR000120">
    <property type="entry name" value="Amidase"/>
</dbReference>
<keyword evidence="4" id="KW-1185">Reference proteome</keyword>
<gene>
    <name evidence="3" type="ORF">E4U42_000704</name>
</gene>
<name>A0A8K0J9S2_9HYPO</name>
<feature type="region of interest" description="Disordered" evidence="1">
    <location>
        <begin position="136"/>
        <end position="158"/>
    </location>
</feature>
<evidence type="ECO:0000256" key="1">
    <source>
        <dbReference type="SAM" id="MobiDB-lite"/>
    </source>
</evidence>
<dbReference type="PANTHER" id="PTHR11895">
    <property type="entry name" value="TRANSAMIDASE"/>
    <property type="match status" value="1"/>
</dbReference>
<dbReference type="Pfam" id="PF01425">
    <property type="entry name" value="Amidase"/>
    <property type="match status" value="1"/>
</dbReference>
<dbReference type="Gene3D" id="3.90.1300.10">
    <property type="entry name" value="Amidase signature (AS) domain"/>
    <property type="match status" value="1"/>
</dbReference>
<dbReference type="Proteomes" id="UP000811619">
    <property type="component" value="Unassembled WGS sequence"/>
</dbReference>
<proteinExistence type="predicted"/>
<dbReference type="InterPro" id="IPR036928">
    <property type="entry name" value="AS_sf"/>
</dbReference>
<dbReference type="AlphaFoldDB" id="A0A8K0J9S2"/>
<evidence type="ECO:0000259" key="2">
    <source>
        <dbReference type="Pfam" id="PF01425"/>
    </source>
</evidence>
<accession>A0A8K0J9S2</accession>
<dbReference type="EMBL" id="SRPY01000118">
    <property type="protein sequence ID" value="KAG5928408.1"/>
    <property type="molecule type" value="Genomic_DNA"/>
</dbReference>
<dbReference type="OrthoDB" id="6428749at2759"/>
<dbReference type="GO" id="GO:0003824">
    <property type="term" value="F:catalytic activity"/>
    <property type="evidence" value="ECO:0007669"/>
    <property type="project" value="InterPro"/>
</dbReference>
<evidence type="ECO:0000313" key="4">
    <source>
        <dbReference type="Proteomes" id="UP000811619"/>
    </source>
</evidence>
<organism evidence="3 4">
    <name type="scientific">Claviceps africana</name>
    <dbReference type="NCBI Taxonomy" id="83212"/>
    <lineage>
        <taxon>Eukaryota</taxon>
        <taxon>Fungi</taxon>
        <taxon>Dikarya</taxon>
        <taxon>Ascomycota</taxon>
        <taxon>Pezizomycotina</taxon>
        <taxon>Sordariomycetes</taxon>
        <taxon>Hypocreomycetidae</taxon>
        <taxon>Hypocreales</taxon>
        <taxon>Clavicipitaceae</taxon>
        <taxon>Claviceps</taxon>
    </lineage>
</organism>
<dbReference type="PANTHER" id="PTHR11895:SF7">
    <property type="entry name" value="GLUTAMYL-TRNA(GLN) AMIDOTRANSFERASE SUBUNIT A, MITOCHONDRIAL"/>
    <property type="match status" value="1"/>
</dbReference>
<sequence length="459" mass="49782">MQISKSDLFRLSAAQAAELMRQNRFSVQDYAQALLERVRLRDPQVRAWVYLDEKAVLDQAQQLDLLPVEKRGPLHGVAVGIKDVFLTKDMPTRYYSRLHADDGNAAADSAVVSILRSAGAIIFGKTATTEFASMTEGGPCTNPNNPKHTPGGSSSGSAAAVADYQVPLAIGTQTGGSTVRPGSFNGCYGFKPTWGTVSTEGVGRFSISADTAGFYARTVEDVEMLARLFRVDSLATTAPAPVEPLGIAGAKIAFIRTHVWPNAGPGTRAAWDLAHRLLQDQGAKIQDVELPDVFSQCTKWRETVVAQEARAAFLPKYRQDKSKIHADIVRLVEAEDLSGPEEVLEAYDGIARLRAEWDQIAGDYDIIITPSAVDEAPEGLEDTGIAVFCTMWTILHVPAMNVPGFKGKCGLPIGLMVVGSRYSDMDVLRAGKAIGAVFSRRQNRMEGREREASREELLA</sequence>
<dbReference type="SUPFAM" id="SSF75304">
    <property type="entry name" value="Amidase signature (AS) enzymes"/>
    <property type="match status" value="1"/>
</dbReference>
<feature type="domain" description="Amidase" evidence="2">
    <location>
        <begin position="32"/>
        <end position="428"/>
    </location>
</feature>
<dbReference type="InterPro" id="IPR023631">
    <property type="entry name" value="Amidase_dom"/>
</dbReference>
<comment type="caution">
    <text evidence="3">The sequence shown here is derived from an EMBL/GenBank/DDBJ whole genome shotgun (WGS) entry which is preliminary data.</text>
</comment>
<evidence type="ECO:0000313" key="3">
    <source>
        <dbReference type="EMBL" id="KAG5928408.1"/>
    </source>
</evidence>
<reference evidence="3" key="1">
    <citation type="journal article" date="2020" name="bioRxiv">
        <title>Whole genome comparisons of ergot fungi reveals the divergence and evolution of species within the genus Claviceps are the result of varying mechanisms driving genome evolution and host range expansion.</title>
        <authorList>
            <person name="Wyka S.A."/>
            <person name="Mondo S.J."/>
            <person name="Liu M."/>
            <person name="Dettman J."/>
            <person name="Nalam V."/>
            <person name="Broders K.D."/>
        </authorList>
    </citation>
    <scope>NUCLEOTIDE SEQUENCE</scope>
    <source>
        <strain evidence="3">CCC 489</strain>
    </source>
</reference>
<protein>
    <recommendedName>
        <fullName evidence="2">Amidase domain-containing protein</fullName>
    </recommendedName>
</protein>